<dbReference type="CDD" id="cd00130">
    <property type="entry name" value="PAS"/>
    <property type="match status" value="2"/>
</dbReference>
<keyword evidence="13" id="KW-0157">Chromophore</keyword>
<dbReference type="Gene3D" id="3.30.450.20">
    <property type="entry name" value="PAS domain"/>
    <property type="match status" value="3"/>
</dbReference>
<protein>
    <recommendedName>
        <fullName evidence="2">histidine kinase</fullName>
        <ecNumber evidence="2">2.7.13.3</ecNumber>
    </recommendedName>
</protein>
<evidence type="ECO:0000256" key="5">
    <source>
        <dbReference type="ARBA" id="ARBA00022606"/>
    </source>
</evidence>
<feature type="domain" description="PAC" evidence="17">
    <location>
        <begin position="213"/>
        <end position="265"/>
    </location>
</feature>
<dbReference type="InterPro" id="IPR013655">
    <property type="entry name" value="PAS_fold_3"/>
</dbReference>
<accession>A0A328AQZ5</accession>
<dbReference type="AlphaFoldDB" id="A0A328AQZ5"/>
<dbReference type="InterPro" id="IPR035965">
    <property type="entry name" value="PAS-like_dom_sf"/>
</dbReference>
<keyword evidence="11" id="KW-0418">Kinase</keyword>
<dbReference type="FunFam" id="3.30.450.20:FF:000099">
    <property type="entry name" value="Sensory box sensor histidine kinase"/>
    <property type="match status" value="1"/>
</dbReference>
<evidence type="ECO:0000256" key="6">
    <source>
        <dbReference type="ARBA" id="ARBA00022630"/>
    </source>
</evidence>
<dbReference type="EMBL" id="QFYR01000001">
    <property type="protein sequence ID" value="RAK57009.1"/>
    <property type="molecule type" value="Genomic_DNA"/>
</dbReference>
<dbReference type="Gene3D" id="3.30.565.10">
    <property type="entry name" value="Histidine kinase-like ATPase, C-terminal domain"/>
    <property type="match status" value="1"/>
</dbReference>
<evidence type="ECO:0000256" key="15">
    <source>
        <dbReference type="ARBA" id="ARBA00023170"/>
    </source>
</evidence>
<keyword evidence="5" id="KW-0716">Sensory transduction</keyword>
<keyword evidence="15" id="KW-0675">Receptor</keyword>
<dbReference type="SUPFAM" id="SSF55874">
    <property type="entry name" value="ATPase domain of HSP90 chaperone/DNA topoisomerase II/histidine kinase"/>
    <property type="match status" value="1"/>
</dbReference>
<dbReference type="InterPro" id="IPR000700">
    <property type="entry name" value="PAS-assoc_C"/>
</dbReference>
<evidence type="ECO:0000256" key="7">
    <source>
        <dbReference type="ARBA" id="ARBA00022643"/>
    </source>
</evidence>
<keyword evidence="9" id="KW-0677">Repeat</keyword>
<dbReference type="GO" id="GO:0005524">
    <property type="term" value="F:ATP binding"/>
    <property type="evidence" value="ECO:0007669"/>
    <property type="project" value="UniProtKB-KW"/>
</dbReference>
<reference evidence="19" key="1">
    <citation type="submission" date="2018-05" db="EMBL/GenBank/DDBJ databases">
        <authorList>
            <person name="Li X."/>
        </authorList>
    </citation>
    <scope>NUCLEOTIDE SEQUENCE [LARGE SCALE GENOMIC DNA]</scope>
    <source>
        <strain evidence="19">YIM 73061</strain>
    </source>
</reference>
<evidence type="ECO:0000256" key="9">
    <source>
        <dbReference type="ARBA" id="ARBA00022737"/>
    </source>
</evidence>
<organism evidence="18 19">
    <name type="scientific">Phenylobacterium deserti</name>
    <dbReference type="NCBI Taxonomy" id="1914756"/>
    <lineage>
        <taxon>Bacteria</taxon>
        <taxon>Pseudomonadati</taxon>
        <taxon>Pseudomonadota</taxon>
        <taxon>Alphaproteobacteria</taxon>
        <taxon>Caulobacterales</taxon>
        <taxon>Caulobacteraceae</taxon>
        <taxon>Phenylobacterium</taxon>
    </lineage>
</organism>
<dbReference type="PANTHER" id="PTHR41523:SF7">
    <property type="entry name" value="HISTIDINE KINASE"/>
    <property type="match status" value="1"/>
</dbReference>
<evidence type="ECO:0000256" key="4">
    <source>
        <dbReference type="ARBA" id="ARBA00022553"/>
    </source>
</evidence>
<evidence type="ECO:0000259" key="17">
    <source>
        <dbReference type="PROSITE" id="PS50113"/>
    </source>
</evidence>
<keyword evidence="8" id="KW-0808">Transferase</keyword>
<comment type="caution">
    <text evidence="18">The sequence shown here is derived from an EMBL/GenBank/DDBJ whole genome shotgun (WGS) entry which is preliminary data.</text>
</comment>
<dbReference type="InterPro" id="IPR013656">
    <property type="entry name" value="PAS_4"/>
</dbReference>
<evidence type="ECO:0000256" key="13">
    <source>
        <dbReference type="ARBA" id="ARBA00022991"/>
    </source>
</evidence>
<keyword evidence="7" id="KW-0288">FMN</keyword>
<dbReference type="NCBIfam" id="TIGR00229">
    <property type="entry name" value="sensory_box"/>
    <property type="match status" value="3"/>
</dbReference>
<proteinExistence type="predicted"/>
<dbReference type="PANTHER" id="PTHR41523">
    <property type="entry name" value="TWO-COMPONENT SYSTEM SENSOR PROTEIN"/>
    <property type="match status" value="1"/>
</dbReference>
<keyword evidence="3" id="KW-0600">Photoreceptor protein</keyword>
<evidence type="ECO:0000256" key="14">
    <source>
        <dbReference type="ARBA" id="ARBA00023026"/>
    </source>
</evidence>
<evidence type="ECO:0000313" key="19">
    <source>
        <dbReference type="Proteomes" id="UP000249725"/>
    </source>
</evidence>
<keyword evidence="10" id="KW-0547">Nucleotide-binding</keyword>
<sequence>MTPTIEPPVGDIFQEMFQELGQILWLLTPEGGIRQFNAAWSAYTGLPTEMPALSWADVFHPDDRQRLIEARTRGIQAGSQYEVEARMRRFDGVYRRHLCRVKPLLKDEQIYAWLGTAMDVEEFRQSQDERERVSQGLAESETRFRNLVEATPGFLFISDAEGRNTFTNEVFQRYCGVAAADLLGHGWISFLHPDDHVRAASEWRKAVSAGSRYQQEYRFKSASGEYRWFVCNGVPHRNDAGEIVQWTGVATDIHDRKLLEEQLARGRDLLAAVLETSPDPIFAKAPDGTYLFANTATAKALGRSEKGVTGLKDSEVIAPHLLAGVRAHDSRVLGGETITEEEIVEDLGVATKTYLVTKAPMRVGDGAVAGVVAVARDITERKEQDRHRELLINELNHRVKNTLAIVQNMARQSLRQLNTSARSAFDGRLIALAAAHDVLTRHSWQAAFMDEIVESALNPFVDAARPERLRSQGPRMRLESQHAVALSLALHELATNAVKHGALSVDEGSVDVHWWLTRSDDGPEMKLLWTERGGPKVTPPSKLGFGSRLIERGVAQDLRGKAKIEYLESGLLCEIRMPLPYGRPEASAHS</sequence>
<dbReference type="Proteomes" id="UP000249725">
    <property type="component" value="Unassembled WGS sequence"/>
</dbReference>
<evidence type="ECO:0000256" key="12">
    <source>
        <dbReference type="ARBA" id="ARBA00022840"/>
    </source>
</evidence>
<evidence type="ECO:0000256" key="1">
    <source>
        <dbReference type="ARBA" id="ARBA00000085"/>
    </source>
</evidence>
<dbReference type="Pfam" id="PF08448">
    <property type="entry name" value="PAS_4"/>
    <property type="match status" value="1"/>
</dbReference>
<feature type="domain" description="PAC" evidence="17">
    <location>
        <begin position="337"/>
        <end position="390"/>
    </location>
</feature>
<keyword evidence="12" id="KW-0067">ATP-binding</keyword>
<dbReference type="SMART" id="SM00086">
    <property type="entry name" value="PAC"/>
    <property type="match status" value="3"/>
</dbReference>
<evidence type="ECO:0000313" key="18">
    <source>
        <dbReference type="EMBL" id="RAK57009.1"/>
    </source>
</evidence>
<name>A0A328AQZ5_9CAUL</name>
<feature type="domain" description="PAS" evidence="16">
    <location>
        <begin position="140"/>
        <end position="210"/>
    </location>
</feature>
<dbReference type="SMART" id="SM00911">
    <property type="entry name" value="HWE_HK"/>
    <property type="match status" value="1"/>
</dbReference>
<comment type="catalytic activity">
    <reaction evidence="1">
        <text>ATP + protein L-histidine = ADP + protein N-phospho-L-histidine.</text>
        <dbReference type="EC" id="2.7.13.3"/>
    </reaction>
</comment>
<dbReference type="InterPro" id="IPR000014">
    <property type="entry name" value="PAS"/>
</dbReference>
<evidence type="ECO:0000256" key="11">
    <source>
        <dbReference type="ARBA" id="ARBA00022777"/>
    </source>
</evidence>
<evidence type="ECO:0000259" key="16">
    <source>
        <dbReference type="PROSITE" id="PS50112"/>
    </source>
</evidence>
<keyword evidence="6" id="KW-0285">Flavoprotein</keyword>
<dbReference type="InterPro" id="IPR011102">
    <property type="entry name" value="Sig_transdc_His_kinase_HWE"/>
</dbReference>
<dbReference type="SUPFAM" id="SSF55785">
    <property type="entry name" value="PYP-like sensor domain (PAS domain)"/>
    <property type="match status" value="3"/>
</dbReference>
<dbReference type="InterPro" id="IPR001610">
    <property type="entry name" value="PAC"/>
</dbReference>
<dbReference type="SMART" id="SM00091">
    <property type="entry name" value="PAS"/>
    <property type="match status" value="3"/>
</dbReference>
<dbReference type="EC" id="2.7.13.3" evidence="2"/>
<gene>
    <name evidence="18" type="ORF">DJ018_03335</name>
</gene>
<dbReference type="GO" id="GO:0009881">
    <property type="term" value="F:photoreceptor activity"/>
    <property type="evidence" value="ECO:0007669"/>
    <property type="project" value="UniProtKB-KW"/>
</dbReference>
<feature type="domain" description="PAC" evidence="17">
    <location>
        <begin position="81"/>
        <end position="132"/>
    </location>
</feature>
<dbReference type="Pfam" id="PF08447">
    <property type="entry name" value="PAS_3"/>
    <property type="match status" value="2"/>
</dbReference>
<evidence type="ECO:0000256" key="3">
    <source>
        <dbReference type="ARBA" id="ARBA00022543"/>
    </source>
</evidence>
<dbReference type="Pfam" id="PF07536">
    <property type="entry name" value="HWE_HK"/>
    <property type="match status" value="1"/>
</dbReference>
<dbReference type="InterPro" id="IPR036890">
    <property type="entry name" value="HATPase_C_sf"/>
</dbReference>
<keyword evidence="19" id="KW-1185">Reference proteome</keyword>
<dbReference type="PROSITE" id="PS50113">
    <property type="entry name" value="PAC"/>
    <property type="match status" value="3"/>
</dbReference>
<keyword evidence="14" id="KW-0843">Virulence</keyword>
<evidence type="ECO:0000256" key="8">
    <source>
        <dbReference type="ARBA" id="ARBA00022679"/>
    </source>
</evidence>
<evidence type="ECO:0000256" key="2">
    <source>
        <dbReference type="ARBA" id="ARBA00012438"/>
    </source>
</evidence>
<dbReference type="GO" id="GO:0004673">
    <property type="term" value="F:protein histidine kinase activity"/>
    <property type="evidence" value="ECO:0007669"/>
    <property type="project" value="UniProtKB-EC"/>
</dbReference>
<feature type="domain" description="PAS" evidence="16">
    <location>
        <begin position="266"/>
        <end position="336"/>
    </location>
</feature>
<keyword evidence="4" id="KW-0597">Phosphoprotein</keyword>
<evidence type="ECO:0000256" key="10">
    <source>
        <dbReference type="ARBA" id="ARBA00022741"/>
    </source>
</evidence>
<dbReference type="PROSITE" id="PS50112">
    <property type="entry name" value="PAS"/>
    <property type="match status" value="2"/>
</dbReference>